<gene>
    <name evidence="2" type="ORF">EVAR_49683_1</name>
</gene>
<evidence type="ECO:0000256" key="1">
    <source>
        <dbReference type="SAM" id="MobiDB-lite"/>
    </source>
</evidence>
<dbReference type="Proteomes" id="UP000299102">
    <property type="component" value="Unassembled WGS sequence"/>
</dbReference>
<keyword evidence="3" id="KW-1185">Reference proteome</keyword>
<evidence type="ECO:0000313" key="2">
    <source>
        <dbReference type="EMBL" id="GBP53496.1"/>
    </source>
</evidence>
<sequence>MSYRYDDVARLKAPARPVAGSPGRRAGWIKASDHDCRAVLFQSSGLKLNRPRADGKPAEQVYAGPRIDEDPAAARSPQDMSDKITFDCGSVAGDGRSNQGDNNVRDIRLNVLSEARGEWFNFNTSRKVIGSFAHG</sequence>
<reference evidence="2 3" key="1">
    <citation type="journal article" date="2019" name="Commun. Biol.">
        <title>The bagworm genome reveals a unique fibroin gene that provides high tensile strength.</title>
        <authorList>
            <person name="Kono N."/>
            <person name="Nakamura H."/>
            <person name="Ohtoshi R."/>
            <person name="Tomita M."/>
            <person name="Numata K."/>
            <person name="Arakawa K."/>
        </authorList>
    </citation>
    <scope>NUCLEOTIDE SEQUENCE [LARGE SCALE GENOMIC DNA]</scope>
</reference>
<dbReference type="AlphaFoldDB" id="A0A4C1WPS0"/>
<dbReference type="EMBL" id="BGZK01000626">
    <property type="protein sequence ID" value="GBP53496.1"/>
    <property type="molecule type" value="Genomic_DNA"/>
</dbReference>
<proteinExistence type="predicted"/>
<feature type="region of interest" description="Disordered" evidence="1">
    <location>
        <begin position="50"/>
        <end position="103"/>
    </location>
</feature>
<accession>A0A4C1WPS0</accession>
<comment type="caution">
    <text evidence="2">The sequence shown here is derived from an EMBL/GenBank/DDBJ whole genome shotgun (WGS) entry which is preliminary data.</text>
</comment>
<organism evidence="2 3">
    <name type="scientific">Eumeta variegata</name>
    <name type="common">Bagworm moth</name>
    <name type="synonym">Eumeta japonica</name>
    <dbReference type="NCBI Taxonomy" id="151549"/>
    <lineage>
        <taxon>Eukaryota</taxon>
        <taxon>Metazoa</taxon>
        <taxon>Ecdysozoa</taxon>
        <taxon>Arthropoda</taxon>
        <taxon>Hexapoda</taxon>
        <taxon>Insecta</taxon>
        <taxon>Pterygota</taxon>
        <taxon>Neoptera</taxon>
        <taxon>Endopterygota</taxon>
        <taxon>Lepidoptera</taxon>
        <taxon>Glossata</taxon>
        <taxon>Ditrysia</taxon>
        <taxon>Tineoidea</taxon>
        <taxon>Psychidae</taxon>
        <taxon>Oiketicinae</taxon>
        <taxon>Eumeta</taxon>
    </lineage>
</organism>
<evidence type="ECO:0000313" key="3">
    <source>
        <dbReference type="Proteomes" id="UP000299102"/>
    </source>
</evidence>
<name>A0A4C1WPS0_EUMVA</name>
<protein>
    <submittedName>
        <fullName evidence="2">Uncharacterized protein</fullName>
    </submittedName>
</protein>